<dbReference type="RefSeq" id="WP_160736803.1">
    <property type="nucleotide sequence ID" value="NZ_WTYT01000005.1"/>
</dbReference>
<dbReference type="GO" id="GO:0020037">
    <property type="term" value="F:heme binding"/>
    <property type="evidence" value="ECO:0007669"/>
    <property type="project" value="InterPro"/>
</dbReference>
<proteinExistence type="predicted"/>
<keyword evidence="3" id="KW-1185">Reference proteome</keyword>
<evidence type="ECO:0000259" key="1">
    <source>
        <dbReference type="Pfam" id="PF07700"/>
    </source>
</evidence>
<dbReference type="OrthoDB" id="7266652at2"/>
<evidence type="ECO:0000313" key="2">
    <source>
        <dbReference type="EMBL" id="MXO66348.1"/>
    </source>
</evidence>
<protein>
    <submittedName>
        <fullName evidence="2">Guanylate cyclase</fullName>
    </submittedName>
</protein>
<sequence length="176" mass="19426">MKGIIFTELLGFIEAKAGMVFAEQVLEKANLPNDAAFTTVGLYPSHYATSLVSAASELSGIPADKLCREYGEFLFDRFTKLYANLLAAYSTADALLTHVNTHIHEEVKLLYPDAVPPCVTARKEGDVLVIEYQSHRPFAHIAYGLVSGALSHYGDTRCLEWVDDNQSDHATFRIVS</sequence>
<organism evidence="2 3">
    <name type="scientific">Altericroceibacterium endophyticum</name>
    <dbReference type="NCBI Taxonomy" id="1808508"/>
    <lineage>
        <taxon>Bacteria</taxon>
        <taxon>Pseudomonadati</taxon>
        <taxon>Pseudomonadota</taxon>
        <taxon>Alphaproteobacteria</taxon>
        <taxon>Sphingomonadales</taxon>
        <taxon>Erythrobacteraceae</taxon>
        <taxon>Altericroceibacterium</taxon>
    </lineage>
</organism>
<accession>A0A6I4T6R3</accession>
<gene>
    <name evidence="2" type="ORF">GRI91_11320</name>
</gene>
<name>A0A6I4T6R3_9SPHN</name>
<dbReference type="InterPro" id="IPR024096">
    <property type="entry name" value="NO_sig/Golgi_transp_ligand-bd"/>
</dbReference>
<dbReference type="Proteomes" id="UP000438476">
    <property type="component" value="Unassembled WGS sequence"/>
</dbReference>
<feature type="domain" description="Heme NO-binding" evidence="1">
    <location>
        <begin position="2"/>
        <end position="155"/>
    </location>
</feature>
<evidence type="ECO:0000313" key="3">
    <source>
        <dbReference type="Proteomes" id="UP000438476"/>
    </source>
</evidence>
<dbReference type="Gene3D" id="3.90.1520.10">
    <property type="entry name" value="H-NOX domain"/>
    <property type="match status" value="1"/>
</dbReference>
<dbReference type="InterPro" id="IPR038158">
    <property type="entry name" value="H-NOX_domain_sf"/>
</dbReference>
<dbReference type="Pfam" id="PF07700">
    <property type="entry name" value="HNOB"/>
    <property type="match status" value="1"/>
</dbReference>
<dbReference type="AlphaFoldDB" id="A0A6I4T6R3"/>
<dbReference type="EMBL" id="WTYT01000005">
    <property type="protein sequence ID" value="MXO66348.1"/>
    <property type="molecule type" value="Genomic_DNA"/>
</dbReference>
<dbReference type="InterPro" id="IPR011644">
    <property type="entry name" value="Heme_NO-bd"/>
</dbReference>
<dbReference type="SUPFAM" id="SSF111126">
    <property type="entry name" value="Ligand-binding domain in the NO signalling and Golgi transport"/>
    <property type="match status" value="1"/>
</dbReference>
<reference evidence="2 3" key="1">
    <citation type="submission" date="2019-12" db="EMBL/GenBank/DDBJ databases">
        <title>Genomic-based taxomic classification of the family Erythrobacteraceae.</title>
        <authorList>
            <person name="Xu L."/>
        </authorList>
    </citation>
    <scope>NUCLEOTIDE SEQUENCE [LARGE SCALE GENOMIC DNA]</scope>
    <source>
        <strain evidence="2 3">LMG 29518</strain>
    </source>
</reference>
<comment type="caution">
    <text evidence="2">The sequence shown here is derived from an EMBL/GenBank/DDBJ whole genome shotgun (WGS) entry which is preliminary data.</text>
</comment>